<accession>A0AAN5CV65</accession>
<dbReference type="AlphaFoldDB" id="A0AAN5CV65"/>
<sequence length="421" mass="48102">MFYAMRIIYFLTWKEPEEPMTEHEKLLRTWMIDRNIFSKLFESIVNGDDLTTMFALKCIVNLCGTAQIPNRDSLDIANKLVVNHLHSLKKKNHKYHFLRALNALCAENHDVQKSLAFTDAFNVICTLVTGQSTMENGFAPHEVKTLRKALKFCLGQLRLKIASANMNRLWTEEGEKAHLTGNFFALKFANMLLKILQHGPMDLKSTSLQVILAALDLPTKRFVTTLMSAIDEYTGQNVTTIIFHAVNKTLREESCNNEFIQAAVDLFNNLIEISAAKASLVDLAKTITTHLPFEIDCCQLANSNEALAFIRFDGLQDADSLLTMPIDVGLRDSLSEYIQFNTFNFPLNLLFNTAFDNNELLITKMLHLCKKMVVDEELKSMWIQYHHKFNSLHSENNEISLIADEIMCLLEERTLRAPEDE</sequence>
<evidence type="ECO:0000313" key="2">
    <source>
        <dbReference type="Proteomes" id="UP001328107"/>
    </source>
</evidence>
<dbReference type="Proteomes" id="UP001328107">
    <property type="component" value="Unassembled WGS sequence"/>
</dbReference>
<dbReference type="InterPro" id="IPR016024">
    <property type="entry name" value="ARM-type_fold"/>
</dbReference>
<organism evidence="1 2">
    <name type="scientific">Pristionchus mayeri</name>
    <dbReference type="NCBI Taxonomy" id="1317129"/>
    <lineage>
        <taxon>Eukaryota</taxon>
        <taxon>Metazoa</taxon>
        <taxon>Ecdysozoa</taxon>
        <taxon>Nematoda</taxon>
        <taxon>Chromadorea</taxon>
        <taxon>Rhabditida</taxon>
        <taxon>Rhabditina</taxon>
        <taxon>Diplogasteromorpha</taxon>
        <taxon>Diplogasteroidea</taxon>
        <taxon>Neodiplogasteridae</taxon>
        <taxon>Pristionchus</taxon>
    </lineage>
</organism>
<gene>
    <name evidence="1" type="ORF">PMAYCL1PPCAC_21801</name>
</gene>
<dbReference type="EMBL" id="BTRK01000005">
    <property type="protein sequence ID" value="GMR51606.1"/>
    <property type="molecule type" value="Genomic_DNA"/>
</dbReference>
<evidence type="ECO:0000313" key="1">
    <source>
        <dbReference type="EMBL" id="GMR51606.1"/>
    </source>
</evidence>
<reference evidence="2" key="1">
    <citation type="submission" date="2022-10" db="EMBL/GenBank/DDBJ databases">
        <title>Genome assembly of Pristionchus species.</title>
        <authorList>
            <person name="Yoshida K."/>
            <person name="Sommer R.J."/>
        </authorList>
    </citation>
    <scope>NUCLEOTIDE SEQUENCE [LARGE SCALE GENOMIC DNA]</scope>
    <source>
        <strain evidence="2">RS5460</strain>
    </source>
</reference>
<proteinExistence type="predicted"/>
<comment type="caution">
    <text evidence="1">The sequence shown here is derived from an EMBL/GenBank/DDBJ whole genome shotgun (WGS) entry which is preliminary data.</text>
</comment>
<dbReference type="SUPFAM" id="SSF48371">
    <property type="entry name" value="ARM repeat"/>
    <property type="match status" value="1"/>
</dbReference>
<keyword evidence="2" id="KW-1185">Reference proteome</keyword>
<name>A0AAN5CV65_9BILA</name>
<protein>
    <submittedName>
        <fullName evidence="1">Uncharacterized protein</fullName>
    </submittedName>
</protein>